<dbReference type="PANTHER" id="PTHR43133:SF32">
    <property type="entry name" value="BLR3042 PROTEIN"/>
    <property type="match status" value="1"/>
</dbReference>
<protein>
    <submittedName>
        <fullName evidence="7">RNA polymerase subunit sigma-70</fullName>
    </submittedName>
</protein>
<dbReference type="PANTHER" id="PTHR43133">
    <property type="entry name" value="RNA POLYMERASE ECF-TYPE SIGMA FACTO"/>
    <property type="match status" value="1"/>
</dbReference>
<dbReference type="InterPro" id="IPR014284">
    <property type="entry name" value="RNA_pol_sigma-70_dom"/>
</dbReference>
<dbReference type="EMBL" id="QHKS01000031">
    <property type="protein sequence ID" value="RDJ98707.1"/>
    <property type="molecule type" value="Genomic_DNA"/>
</dbReference>
<reference evidence="8" key="1">
    <citation type="submission" date="2018-05" db="EMBL/GenBank/DDBJ databases">
        <authorList>
            <person name="Feng T."/>
        </authorList>
    </citation>
    <scope>NUCLEOTIDE SEQUENCE [LARGE SCALE GENOMIC DNA]</scope>
    <source>
        <strain evidence="8">S27</strain>
    </source>
</reference>
<dbReference type="Gene3D" id="1.10.10.10">
    <property type="entry name" value="Winged helix-like DNA-binding domain superfamily/Winged helix DNA-binding domain"/>
    <property type="match status" value="1"/>
</dbReference>
<dbReference type="SUPFAM" id="SSF88659">
    <property type="entry name" value="Sigma3 and sigma4 domains of RNA polymerase sigma factors"/>
    <property type="match status" value="1"/>
</dbReference>
<evidence type="ECO:0000256" key="2">
    <source>
        <dbReference type="ARBA" id="ARBA00023015"/>
    </source>
</evidence>
<evidence type="ECO:0000256" key="4">
    <source>
        <dbReference type="ARBA" id="ARBA00023163"/>
    </source>
</evidence>
<dbReference type="GO" id="GO:0016987">
    <property type="term" value="F:sigma factor activity"/>
    <property type="evidence" value="ECO:0007669"/>
    <property type="project" value="UniProtKB-KW"/>
</dbReference>
<keyword evidence="8" id="KW-1185">Reference proteome</keyword>
<evidence type="ECO:0000256" key="1">
    <source>
        <dbReference type="ARBA" id="ARBA00010641"/>
    </source>
</evidence>
<evidence type="ECO:0000313" key="7">
    <source>
        <dbReference type="EMBL" id="RDJ98707.1"/>
    </source>
</evidence>
<dbReference type="CDD" id="cd06171">
    <property type="entry name" value="Sigma70_r4"/>
    <property type="match status" value="1"/>
</dbReference>
<keyword evidence="2" id="KW-0805">Transcription regulation</keyword>
<comment type="caution">
    <text evidence="7">The sequence shown here is derived from an EMBL/GenBank/DDBJ whole genome shotgun (WGS) entry which is preliminary data.</text>
</comment>
<feature type="domain" description="RNA polymerase sigma-70 region 2" evidence="5">
    <location>
        <begin position="72"/>
        <end position="139"/>
    </location>
</feature>
<dbReference type="GO" id="GO:0003677">
    <property type="term" value="F:DNA binding"/>
    <property type="evidence" value="ECO:0007669"/>
    <property type="project" value="InterPro"/>
</dbReference>
<name>A0A370MZT7_9BURK</name>
<evidence type="ECO:0000259" key="6">
    <source>
        <dbReference type="Pfam" id="PF08281"/>
    </source>
</evidence>
<gene>
    <name evidence="7" type="ORF">DLM46_32455</name>
</gene>
<dbReference type="GO" id="GO:0006352">
    <property type="term" value="P:DNA-templated transcription initiation"/>
    <property type="evidence" value="ECO:0007669"/>
    <property type="project" value="InterPro"/>
</dbReference>
<dbReference type="InterPro" id="IPR013325">
    <property type="entry name" value="RNA_pol_sigma_r2"/>
</dbReference>
<dbReference type="AlphaFoldDB" id="A0A370MZT7"/>
<evidence type="ECO:0000256" key="3">
    <source>
        <dbReference type="ARBA" id="ARBA00023082"/>
    </source>
</evidence>
<dbReference type="Pfam" id="PF04542">
    <property type="entry name" value="Sigma70_r2"/>
    <property type="match status" value="1"/>
</dbReference>
<dbReference type="SUPFAM" id="SSF88946">
    <property type="entry name" value="Sigma2 domain of RNA polymerase sigma factors"/>
    <property type="match status" value="1"/>
</dbReference>
<sequence length="229" mass="25999">MTTADASPASSARCTTSATSVVTRPRAWKSRKSRSTCPRIRGKATAFRPRSIMTGPFFNCIAAGDASALSRLYRRYHRRLARFLNRLTWKNELIDEIVNDTFMIVWQKAGDFRGDSNVSTWIIGIAYRPALRALRDQRRSEFELLDVDHVDSMVQYWHDHELSDLLSKALDLLPAKQRLVMALAYVLGHSVEEISQITECPVTTVKARMHQVSCKLRETTEVPGKAKCI</sequence>
<dbReference type="InterPro" id="IPR007627">
    <property type="entry name" value="RNA_pol_sigma70_r2"/>
</dbReference>
<dbReference type="Proteomes" id="UP000254875">
    <property type="component" value="Unassembled WGS sequence"/>
</dbReference>
<accession>A0A370MZT7</accession>
<keyword evidence="3" id="KW-0731">Sigma factor</keyword>
<dbReference type="Gene3D" id="1.10.1740.10">
    <property type="match status" value="1"/>
</dbReference>
<feature type="domain" description="RNA polymerase sigma factor 70 region 4 type 2" evidence="6">
    <location>
        <begin position="165"/>
        <end position="211"/>
    </location>
</feature>
<dbReference type="InterPro" id="IPR013324">
    <property type="entry name" value="RNA_pol_sigma_r3/r4-like"/>
</dbReference>
<dbReference type="InterPro" id="IPR013249">
    <property type="entry name" value="RNA_pol_sigma70_r4_t2"/>
</dbReference>
<dbReference type="InterPro" id="IPR036388">
    <property type="entry name" value="WH-like_DNA-bd_sf"/>
</dbReference>
<evidence type="ECO:0000313" key="8">
    <source>
        <dbReference type="Proteomes" id="UP000254875"/>
    </source>
</evidence>
<keyword evidence="4" id="KW-0804">Transcription</keyword>
<dbReference type="OrthoDB" id="9780326at2"/>
<dbReference type="NCBIfam" id="TIGR02937">
    <property type="entry name" value="sigma70-ECF"/>
    <property type="match status" value="1"/>
</dbReference>
<proteinExistence type="inferred from homology"/>
<dbReference type="InterPro" id="IPR039425">
    <property type="entry name" value="RNA_pol_sigma-70-like"/>
</dbReference>
<organism evidence="7 8">
    <name type="scientific">Paraburkholderia lacunae</name>
    <dbReference type="NCBI Taxonomy" id="2211104"/>
    <lineage>
        <taxon>Bacteria</taxon>
        <taxon>Pseudomonadati</taxon>
        <taxon>Pseudomonadota</taxon>
        <taxon>Betaproteobacteria</taxon>
        <taxon>Burkholderiales</taxon>
        <taxon>Burkholderiaceae</taxon>
        <taxon>Paraburkholderia</taxon>
    </lineage>
</organism>
<comment type="similarity">
    <text evidence="1">Belongs to the sigma-70 factor family. ECF subfamily.</text>
</comment>
<evidence type="ECO:0000259" key="5">
    <source>
        <dbReference type="Pfam" id="PF04542"/>
    </source>
</evidence>
<dbReference type="Pfam" id="PF08281">
    <property type="entry name" value="Sigma70_r4_2"/>
    <property type="match status" value="1"/>
</dbReference>